<accession>A0A1H0BML7</accession>
<name>A0A1H0BML7_9HYPH</name>
<feature type="signal peptide" evidence="8">
    <location>
        <begin position="1"/>
        <end position="24"/>
    </location>
</feature>
<evidence type="ECO:0000256" key="3">
    <source>
        <dbReference type="ARBA" id="ARBA00022679"/>
    </source>
</evidence>
<keyword evidence="3" id="KW-0808">Transferase</keyword>
<keyword evidence="4 7" id="KW-0133">Cell shape</keyword>
<keyword evidence="11" id="KW-1185">Reference proteome</keyword>
<evidence type="ECO:0000259" key="9">
    <source>
        <dbReference type="PROSITE" id="PS52029"/>
    </source>
</evidence>
<gene>
    <name evidence="10" type="ORF">SAMN05216360_108231</name>
</gene>
<dbReference type="GO" id="GO:0016740">
    <property type="term" value="F:transferase activity"/>
    <property type="evidence" value="ECO:0007669"/>
    <property type="project" value="UniProtKB-KW"/>
</dbReference>
<keyword evidence="5 7" id="KW-0573">Peptidoglycan synthesis</keyword>
<organism evidence="10 11">
    <name type="scientific">Methylobacterium phyllostachyos</name>
    <dbReference type="NCBI Taxonomy" id="582672"/>
    <lineage>
        <taxon>Bacteria</taxon>
        <taxon>Pseudomonadati</taxon>
        <taxon>Pseudomonadota</taxon>
        <taxon>Alphaproteobacteria</taxon>
        <taxon>Hyphomicrobiales</taxon>
        <taxon>Methylobacteriaceae</taxon>
        <taxon>Methylobacterium</taxon>
    </lineage>
</organism>
<dbReference type="Proteomes" id="UP000198704">
    <property type="component" value="Unassembled WGS sequence"/>
</dbReference>
<dbReference type="RefSeq" id="WP_091716904.1">
    <property type="nucleotide sequence ID" value="NZ_FNHS01000008.1"/>
</dbReference>
<dbReference type="SUPFAM" id="SSF141523">
    <property type="entry name" value="L,D-transpeptidase catalytic domain-like"/>
    <property type="match status" value="1"/>
</dbReference>
<protein>
    <submittedName>
        <fullName evidence="10">L,D-transpeptidase catalytic domain</fullName>
    </submittedName>
</protein>
<feature type="active site" description="Nucleophile" evidence="7">
    <location>
        <position position="114"/>
    </location>
</feature>
<dbReference type="InterPro" id="IPR005490">
    <property type="entry name" value="LD_TPept_cat_dom"/>
</dbReference>
<dbReference type="GO" id="GO:0071555">
    <property type="term" value="P:cell wall organization"/>
    <property type="evidence" value="ECO:0007669"/>
    <property type="project" value="UniProtKB-UniRule"/>
</dbReference>
<evidence type="ECO:0000313" key="10">
    <source>
        <dbReference type="EMBL" id="SDN46910.1"/>
    </source>
</evidence>
<reference evidence="11" key="1">
    <citation type="submission" date="2016-10" db="EMBL/GenBank/DDBJ databases">
        <authorList>
            <person name="Varghese N."/>
            <person name="Submissions S."/>
        </authorList>
    </citation>
    <scope>NUCLEOTIDE SEQUENCE [LARGE SCALE GENOMIC DNA]</scope>
    <source>
        <strain evidence="11">BL47</strain>
    </source>
</reference>
<dbReference type="GO" id="GO:0005576">
    <property type="term" value="C:extracellular region"/>
    <property type="evidence" value="ECO:0007669"/>
    <property type="project" value="TreeGrafter"/>
</dbReference>
<evidence type="ECO:0000256" key="6">
    <source>
        <dbReference type="ARBA" id="ARBA00023316"/>
    </source>
</evidence>
<dbReference type="PROSITE" id="PS52029">
    <property type="entry name" value="LD_TPASE"/>
    <property type="match status" value="1"/>
</dbReference>
<dbReference type="Pfam" id="PF03734">
    <property type="entry name" value="YkuD"/>
    <property type="match status" value="1"/>
</dbReference>
<proteinExistence type="inferred from homology"/>
<evidence type="ECO:0000256" key="5">
    <source>
        <dbReference type="ARBA" id="ARBA00022984"/>
    </source>
</evidence>
<keyword evidence="6 7" id="KW-0961">Cell wall biogenesis/degradation</keyword>
<evidence type="ECO:0000256" key="2">
    <source>
        <dbReference type="ARBA" id="ARBA00005992"/>
    </source>
</evidence>
<feature type="active site" description="Proton donor/acceptor" evidence="7">
    <location>
        <position position="98"/>
    </location>
</feature>
<dbReference type="CDD" id="cd16913">
    <property type="entry name" value="YkuD_like"/>
    <property type="match status" value="1"/>
</dbReference>
<evidence type="ECO:0000313" key="11">
    <source>
        <dbReference type="Proteomes" id="UP000198704"/>
    </source>
</evidence>
<evidence type="ECO:0000256" key="7">
    <source>
        <dbReference type="PROSITE-ProRule" id="PRU01373"/>
    </source>
</evidence>
<feature type="domain" description="L,D-TPase catalytic" evidence="9">
    <location>
        <begin position="26"/>
        <end position="142"/>
    </location>
</feature>
<dbReference type="PANTHER" id="PTHR30582:SF2">
    <property type="entry name" value="L,D-TRANSPEPTIDASE YCIB-RELATED"/>
    <property type="match status" value="1"/>
</dbReference>
<evidence type="ECO:0000256" key="1">
    <source>
        <dbReference type="ARBA" id="ARBA00004752"/>
    </source>
</evidence>
<evidence type="ECO:0000256" key="8">
    <source>
        <dbReference type="SAM" id="SignalP"/>
    </source>
</evidence>
<dbReference type="InterPro" id="IPR038063">
    <property type="entry name" value="Transpep_catalytic_dom"/>
</dbReference>
<keyword evidence="8" id="KW-0732">Signal</keyword>
<dbReference type="AlphaFoldDB" id="A0A1H0BML7"/>
<dbReference type="EMBL" id="FNHS01000008">
    <property type="protein sequence ID" value="SDN46910.1"/>
    <property type="molecule type" value="Genomic_DNA"/>
</dbReference>
<evidence type="ECO:0000256" key="4">
    <source>
        <dbReference type="ARBA" id="ARBA00022960"/>
    </source>
</evidence>
<comment type="pathway">
    <text evidence="1 7">Cell wall biogenesis; peptidoglycan biosynthesis.</text>
</comment>
<dbReference type="STRING" id="582672.SAMN05216360_108231"/>
<dbReference type="PANTHER" id="PTHR30582">
    <property type="entry name" value="L,D-TRANSPEPTIDASE"/>
    <property type="match status" value="1"/>
</dbReference>
<dbReference type="GO" id="GO:0008360">
    <property type="term" value="P:regulation of cell shape"/>
    <property type="evidence" value="ECO:0007669"/>
    <property type="project" value="UniProtKB-UniRule"/>
</dbReference>
<dbReference type="InterPro" id="IPR050979">
    <property type="entry name" value="LD-transpeptidase"/>
</dbReference>
<comment type="similarity">
    <text evidence="2">Belongs to the YkuD family.</text>
</comment>
<dbReference type="Gene3D" id="2.40.440.10">
    <property type="entry name" value="L,D-transpeptidase catalytic domain-like"/>
    <property type="match status" value="1"/>
</dbReference>
<dbReference type="GO" id="GO:0018104">
    <property type="term" value="P:peptidoglycan-protein cross-linking"/>
    <property type="evidence" value="ECO:0007669"/>
    <property type="project" value="TreeGrafter"/>
</dbReference>
<dbReference type="OrthoDB" id="463216at2"/>
<sequence>MRIGLVSVLSGLLLWAAVPASASADVLINVDKSAQRMEVTVDGQPRYSWPVSTGVESHDTPSGSYRPFRMERTHFSKEWDDAPMPFAMFFTNQGHAIHGTNHVRNLGRAASHGCVRLSVRNAATLFNLVKAEGMGRTRVVIEGADMPVAEAGPRGIRIARQRSPYGEALQADGDQMGRRSQSVTYRPAYVPAPAYGYPADTDEMDGW</sequence>
<dbReference type="GO" id="GO:0071972">
    <property type="term" value="F:peptidoglycan L,D-transpeptidase activity"/>
    <property type="evidence" value="ECO:0007669"/>
    <property type="project" value="TreeGrafter"/>
</dbReference>
<feature type="chain" id="PRO_5011603789" evidence="8">
    <location>
        <begin position="25"/>
        <end position="207"/>
    </location>
</feature>
<dbReference type="UniPathway" id="UPA00219"/>